<dbReference type="InterPro" id="IPR004424">
    <property type="entry name" value="IspE"/>
</dbReference>
<evidence type="ECO:0000256" key="4">
    <source>
        <dbReference type="ARBA" id="ARBA00022741"/>
    </source>
</evidence>
<keyword evidence="3" id="KW-0808">Transferase</keyword>
<sequence>MIKSHSAPHQSRASCRAHPRASCRARASRAHALASCRARAHSSVIMSAANSSISSPDTGAAASSSLTLFSPSKINVFLRIIRRREDGFHELASLFHVIDCGDELVVDLGPPGQKDTLKCNMTNVPVDSSNLVLKALAMFRERALADIPAAERPSYHCTLRKRVPAGAGLGGGSGNAATALFAANVLAGNPASESDLQTWSADIGSDCPVYFGKGASYVTGRGEFVDDVESPFTDDDSLLLVKPPIELSTGRIFKALDLNNLSDADPKALMSQIADVGAQATVDLTVNDLEAPAFKVLPRLRELKERLAEADGGCTSFMSGSGSTIVALGVDTPPTELIARSPSLASDWGTFDPEEDKLFISRARFITRKEGEWFKPSKALAEEHANAIKEL</sequence>
<dbReference type="InterPro" id="IPR014721">
    <property type="entry name" value="Ribsml_uS5_D2-typ_fold_subgr"/>
</dbReference>
<keyword evidence="12" id="KW-1185">Reference proteome</keyword>
<evidence type="ECO:0000259" key="9">
    <source>
        <dbReference type="Pfam" id="PF00288"/>
    </source>
</evidence>
<keyword evidence="6" id="KW-0067">ATP-binding</keyword>
<protein>
    <recommendedName>
        <fullName evidence="2">4-(cytidine 5'-diphospho)-2-C-methyl-D-erythritol kinase</fullName>
        <ecNumber evidence="2">2.7.1.148</ecNumber>
    </recommendedName>
    <alternativeName>
        <fullName evidence="7">4-(cytidine-5'-diphospho)-2-C-methyl-D-erythritol kinase</fullName>
    </alternativeName>
</protein>
<dbReference type="PANTHER" id="PTHR43527:SF2">
    <property type="entry name" value="4-DIPHOSPHOCYTIDYL-2-C-METHYL-D-ERYTHRITOL KINASE, CHLOROPLASTIC"/>
    <property type="match status" value="1"/>
</dbReference>
<dbReference type="InterPro" id="IPR006204">
    <property type="entry name" value="GHMP_kinase_N_dom"/>
</dbReference>
<evidence type="ECO:0000256" key="2">
    <source>
        <dbReference type="ARBA" id="ARBA00012052"/>
    </source>
</evidence>
<comment type="similarity">
    <text evidence="1">Belongs to the GHMP kinase family. IspE subfamily.</text>
</comment>
<evidence type="ECO:0000313" key="12">
    <source>
        <dbReference type="Proteomes" id="UP000660262"/>
    </source>
</evidence>
<feature type="domain" description="GHMP kinase C-terminal" evidence="10">
    <location>
        <begin position="287"/>
        <end position="329"/>
    </location>
</feature>
<evidence type="ECO:0000259" key="10">
    <source>
        <dbReference type="Pfam" id="PF08544"/>
    </source>
</evidence>
<feature type="domain" description="GHMP kinase N-terminal" evidence="9">
    <location>
        <begin position="130"/>
        <end position="205"/>
    </location>
</feature>
<keyword evidence="4" id="KW-0547">Nucleotide-binding</keyword>
<dbReference type="GO" id="GO:0016114">
    <property type="term" value="P:terpenoid biosynthetic process"/>
    <property type="evidence" value="ECO:0007669"/>
    <property type="project" value="InterPro"/>
</dbReference>
<evidence type="ECO:0000256" key="5">
    <source>
        <dbReference type="ARBA" id="ARBA00022777"/>
    </source>
</evidence>
<comment type="caution">
    <text evidence="11">The sequence shown here is derived from an EMBL/GenBank/DDBJ whole genome shotgun (WGS) entry which is preliminary data.</text>
</comment>
<dbReference type="SUPFAM" id="SSF55060">
    <property type="entry name" value="GHMP Kinase, C-terminal domain"/>
    <property type="match status" value="1"/>
</dbReference>
<dbReference type="AlphaFoldDB" id="A0A830HJT2"/>
<reference evidence="11" key="1">
    <citation type="submission" date="2020-10" db="EMBL/GenBank/DDBJ databases">
        <title>Unveiling of a novel bifunctional photoreceptor, Dualchrome1, isolated from a cosmopolitan green alga.</title>
        <authorList>
            <person name="Suzuki S."/>
            <person name="Kawachi M."/>
        </authorList>
    </citation>
    <scope>NUCLEOTIDE SEQUENCE</scope>
    <source>
        <strain evidence="11">NIES 2893</strain>
    </source>
</reference>
<dbReference type="OrthoDB" id="3191556at2759"/>
<evidence type="ECO:0000256" key="7">
    <source>
        <dbReference type="ARBA" id="ARBA00032554"/>
    </source>
</evidence>
<dbReference type="Gene3D" id="3.30.70.890">
    <property type="entry name" value="GHMP kinase, C-terminal domain"/>
    <property type="match status" value="1"/>
</dbReference>
<dbReference type="PANTHER" id="PTHR43527">
    <property type="entry name" value="4-DIPHOSPHOCYTIDYL-2-C-METHYL-D-ERYTHRITOL KINASE, CHLOROPLASTIC"/>
    <property type="match status" value="1"/>
</dbReference>
<dbReference type="NCBIfam" id="TIGR00154">
    <property type="entry name" value="ispE"/>
    <property type="match status" value="1"/>
</dbReference>
<dbReference type="SUPFAM" id="SSF54211">
    <property type="entry name" value="Ribosomal protein S5 domain 2-like"/>
    <property type="match status" value="1"/>
</dbReference>
<evidence type="ECO:0000256" key="8">
    <source>
        <dbReference type="SAM" id="MobiDB-lite"/>
    </source>
</evidence>
<dbReference type="Pfam" id="PF08544">
    <property type="entry name" value="GHMP_kinases_C"/>
    <property type="match status" value="1"/>
</dbReference>
<proteinExistence type="inferred from homology"/>
<dbReference type="EC" id="2.7.1.148" evidence="2"/>
<dbReference type="InterPro" id="IPR013750">
    <property type="entry name" value="GHMP_kinase_C_dom"/>
</dbReference>
<dbReference type="HAMAP" id="MF_00061">
    <property type="entry name" value="IspE"/>
    <property type="match status" value="1"/>
</dbReference>
<dbReference type="GO" id="GO:0050515">
    <property type="term" value="F:4-(cytidine 5'-diphospho)-2-C-methyl-D-erythritol kinase activity"/>
    <property type="evidence" value="ECO:0007669"/>
    <property type="project" value="UniProtKB-EC"/>
</dbReference>
<organism evidence="11 12">
    <name type="scientific">Pycnococcus provasolii</name>
    <dbReference type="NCBI Taxonomy" id="41880"/>
    <lineage>
        <taxon>Eukaryota</taxon>
        <taxon>Viridiplantae</taxon>
        <taxon>Chlorophyta</taxon>
        <taxon>Pseudoscourfieldiophyceae</taxon>
        <taxon>Pseudoscourfieldiales</taxon>
        <taxon>Pycnococcaceae</taxon>
        <taxon>Pycnococcus</taxon>
    </lineage>
</organism>
<dbReference type="Proteomes" id="UP000660262">
    <property type="component" value="Unassembled WGS sequence"/>
</dbReference>
<keyword evidence="5" id="KW-0418">Kinase</keyword>
<evidence type="ECO:0000256" key="3">
    <source>
        <dbReference type="ARBA" id="ARBA00022679"/>
    </source>
</evidence>
<dbReference type="EMBL" id="BNJQ01000015">
    <property type="protein sequence ID" value="GHP07138.1"/>
    <property type="molecule type" value="Genomic_DNA"/>
</dbReference>
<gene>
    <name evidence="11" type="ORF">PPROV_000588100</name>
</gene>
<dbReference type="Gene3D" id="3.30.230.10">
    <property type="match status" value="1"/>
</dbReference>
<dbReference type="GO" id="GO:0005524">
    <property type="term" value="F:ATP binding"/>
    <property type="evidence" value="ECO:0007669"/>
    <property type="project" value="UniProtKB-KW"/>
</dbReference>
<evidence type="ECO:0000256" key="6">
    <source>
        <dbReference type="ARBA" id="ARBA00022840"/>
    </source>
</evidence>
<dbReference type="InterPro" id="IPR036554">
    <property type="entry name" value="GHMP_kinase_C_sf"/>
</dbReference>
<dbReference type="Pfam" id="PF00288">
    <property type="entry name" value="GHMP_kinases_N"/>
    <property type="match status" value="1"/>
</dbReference>
<accession>A0A830HJT2</accession>
<feature type="region of interest" description="Disordered" evidence="8">
    <location>
        <begin position="1"/>
        <end position="20"/>
    </location>
</feature>
<evidence type="ECO:0000256" key="1">
    <source>
        <dbReference type="ARBA" id="ARBA00009684"/>
    </source>
</evidence>
<name>A0A830HJT2_9CHLO</name>
<evidence type="ECO:0000313" key="11">
    <source>
        <dbReference type="EMBL" id="GHP07138.1"/>
    </source>
</evidence>
<dbReference type="InterPro" id="IPR020568">
    <property type="entry name" value="Ribosomal_Su5_D2-typ_SF"/>
</dbReference>